<sequence length="288" mass="30925">METFTGLGFMLGPPLGGVLYSAGGFKLPFIVLGSLLLSILPVVILILPRDQDLPRKVDTSSLLRMTKIPGIAMIGLSILVSGLVLGFLDPTFAPYMKKFGLGPSKVGLLFLLCAGCYAISAPVIGWISDKTGKTRVVIIIGAAFVIIGILMLAPAPFLTFLPQRKVWLVCLSMGLLGAAVSAYQVPCMPDMLETAREHGMPDDITTHGVLSGIFNATASIGAFLGPTISGLTENYLTFQWSTVVLAGILGFQVVVLTLFTVFDQGRKRIRSYSERRKDPFEKDGQVQV</sequence>
<proteinExistence type="predicted"/>
<dbReference type="Gene3D" id="1.20.1250.20">
    <property type="entry name" value="MFS general substrate transporter like domains"/>
    <property type="match status" value="2"/>
</dbReference>
<dbReference type="SUPFAM" id="SSF103473">
    <property type="entry name" value="MFS general substrate transporter"/>
    <property type="match status" value="1"/>
</dbReference>
<dbReference type="InterPro" id="IPR050930">
    <property type="entry name" value="MFS_Vesicular_Transporter"/>
</dbReference>
<dbReference type="GO" id="GO:0016020">
    <property type="term" value="C:membrane"/>
    <property type="evidence" value="ECO:0007669"/>
    <property type="project" value="UniProtKB-SubCell"/>
</dbReference>
<feature type="transmembrane region" description="Helical" evidence="6">
    <location>
        <begin position="68"/>
        <end position="88"/>
    </location>
</feature>
<comment type="caution">
    <text evidence="8">The sequence shown here is derived from an EMBL/GenBank/DDBJ whole genome shotgun (WGS) entry which is preliminary data.</text>
</comment>
<feature type="transmembrane region" description="Helical" evidence="6">
    <location>
        <begin position="27"/>
        <end position="47"/>
    </location>
</feature>
<dbReference type="AlphaFoldDB" id="A0A2B4SAW4"/>
<keyword evidence="9" id="KW-1185">Reference proteome</keyword>
<evidence type="ECO:0000256" key="2">
    <source>
        <dbReference type="ARBA" id="ARBA00022448"/>
    </source>
</evidence>
<dbReference type="InterPro" id="IPR020846">
    <property type="entry name" value="MFS_dom"/>
</dbReference>
<gene>
    <name evidence="8" type="primary">SLC18B1</name>
    <name evidence="8" type="ORF">AWC38_SpisGene9664</name>
</gene>
<evidence type="ECO:0000256" key="6">
    <source>
        <dbReference type="SAM" id="Phobius"/>
    </source>
</evidence>
<evidence type="ECO:0000256" key="4">
    <source>
        <dbReference type="ARBA" id="ARBA00022989"/>
    </source>
</evidence>
<dbReference type="EMBL" id="LSMT01000145">
    <property type="protein sequence ID" value="PFX25682.1"/>
    <property type="molecule type" value="Genomic_DNA"/>
</dbReference>
<dbReference type="PANTHER" id="PTHR23506:SF26">
    <property type="entry name" value="MFS-TYPE TRANSPORTER SLC18B1"/>
    <property type="match status" value="1"/>
</dbReference>
<feature type="domain" description="Major facilitator superfamily (MFS) profile" evidence="7">
    <location>
        <begin position="70"/>
        <end position="288"/>
    </location>
</feature>
<dbReference type="Pfam" id="PF07690">
    <property type="entry name" value="MFS_1"/>
    <property type="match status" value="1"/>
</dbReference>
<dbReference type="InterPro" id="IPR036259">
    <property type="entry name" value="MFS_trans_sf"/>
</dbReference>
<evidence type="ECO:0000256" key="3">
    <source>
        <dbReference type="ARBA" id="ARBA00022692"/>
    </source>
</evidence>
<dbReference type="InterPro" id="IPR011701">
    <property type="entry name" value="MFS"/>
</dbReference>
<accession>A0A2B4SAW4</accession>
<dbReference type="STRING" id="50429.A0A2B4SAW4"/>
<feature type="transmembrane region" description="Helical" evidence="6">
    <location>
        <begin position="240"/>
        <end position="262"/>
    </location>
</feature>
<dbReference type="OrthoDB" id="497880at2759"/>
<keyword evidence="3 6" id="KW-0812">Transmembrane</keyword>
<name>A0A2B4SAW4_STYPI</name>
<evidence type="ECO:0000259" key="7">
    <source>
        <dbReference type="PROSITE" id="PS50850"/>
    </source>
</evidence>
<protein>
    <submittedName>
        <fullName evidence="8">MFS-type transporter SLC18B1</fullName>
    </submittedName>
</protein>
<dbReference type="GO" id="GO:0022857">
    <property type="term" value="F:transmembrane transporter activity"/>
    <property type="evidence" value="ECO:0007669"/>
    <property type="project" value="InterPro"/>
</dbReference>
<evidence type="ECO:0000256" key="5">
    <source>
        <dbReference type="ARBA" id="ARBA00023136"/>
    </source>
</evidence>
<feature type="transmembrane region" description="Helical" evidence="6">
    <location>
        <begin position="136"/>
        <end position="160"/>
    </location>
</feature>
<keyword evidence="2" id="KW-0813">Transport</keyword>
<evidence type="ECO:0000313" key="8">
    <source>
        <dbReference type="EMBL" id="PFX25682.1"/>
    </source>
</evidence>
<organism evidence="8 9">
    <name type="scientific">Stylophora pistillata</name>
    <name type="common">Smooth cauliflower coral</name>
    <dbReference type="NCBI Taxonomy" id="50429"/>
    <lineage>
        <taxon>Eukaryota</taxon>
        <taxon>Metazoa</taxon>
        <taxon>Cnidaria</taxon>
        <taxon>Anthozoa</taxon>
        <taxon>Hexacorallia</taxon>
        <taxon>Scleractinia</taxon>
        <taxon>Astrocoeniina</taxon>
        <taxon>Pocilloporidae</taxon>
        <taxon>Stylophora</taxon>
    </lineage>
</organism>
<comment type="subcellular location">
    <subcellularLocation>
        <location evidence="1">Membrane</location>
        <topology evidence="1">Multi-pass membrane protein</topology>
    </subcellularLocation>
</comment>
<evidence type="ECO:0000313" key="9">
    <source>
        <dbReference type="Proteomes" id="UP000225706"/>
    </source>
</evidence>
<dbReference type="PROSITE" id="PS50850">
    <property type="entry name" value="MFS"/>
    <property type="match status" value="1"/>
</dbReference>
<keyword evidence="4 6" id="KW-1133">Transmembrane helix</keyword>
<feature type="transmembrane region" description="Helical" evidence="6">
    <location>
        <begin position="206"/>
        <end position="228"/>
    </location>
</feature>
<dbReference type="Proteomes" id="UP000225706">
    <property type="component" value="Unassembled WGS sequence"/>
</dbReference>
<reference evidence="9" key="1">
    <citation type="journal article" date="2017" name="bioRxiv">
        <title>Comparative analysis of the genomes of Stylophora pistillata and Acropora digitifera provides evidence for extensive differences between species of corals.</title>
        <authorList>
            <person name="Voolstra C.R."/>
            <person name="Li Y."/>
            <person name="Liew Y.J."/>
            <person name="Baumgarten S."/>
            <person name="Zoccola D."/>
            <person name="Flot J.-F."/>
            <person name="Tambutte S."/>
            <person name="Allemand D."/>
            <person name="Aranda M."/>
        </authorList>
    </citation>
    <scope>NUCLEOTIDE SEQUENCE [LARGE SCALE GENOMIC DNA]</scope>
</reference>
<dbReference type="PANTHER" id="PTHR23506">
    <property type="entry name" value="GH10249P"/>
    <property type="match status" value="1"/>
</dbReference>
<evidence type="ECO:0000256" key="1">
    <source>
        <dbReference type="ARBA" id="ARBA00004141"/>
    </source>
</evidence>
<feature type="transmembrane region" description="Helical" evidence="6">
    <location>
        <begin position="108"/>
        <end position="127"/>
    </location>
</feature>
<keyword evidence="5 6" id="KW-0472">Membrane</keyword>
<feature type="transmembrane region" description="Helical" evidence="6">
    <location>
        <begin position="166"/>
        <end position="185"/>
    </location>
</feature>